<evidence type="ECO:0000256" key="4">
    <source>
        <dbReference type="ARBA" id="ARBA00022679"/>
    </source>
</evidence>
<dbReference type="PROSITE" id="PS50109">
    <property type="entry name" value="HIS_KIN"/>
    <property type="match status" value="1"/>
</dbReference>
<dbReference type="InterPro" id="IPR004358">
    <property type="entry name" value="Sig_transdc_His_kin-like_C"/>
</dbReference>
<keyword evidence="7" id="KW-1133">Transmembrane helix</keyword>
<feature type="transmembrane region" description="Helical" evidence="7">
    <location>
        <begin position="747"/>
        <end position="766"/>
    </location>
</feature>
<dbReference type="InterPro" id="IPR003661">
    <property type="entry name" value="HisK_dim/P_dom"/>
</dbReference>
<dbReference type="Gene3D" id="2.130.10.10">
    <property type="entry name" value="YVTN repeat-like/Quinoprotein amine dehydrogenase"/>
    <property type="match status" value="3"/>
</dbReference>
<dbReference type="InterPro" id="IPR003961">
    <property type="entry name" value="FN3_dom"/>
</dbReference>
<dbReference type="SMART" id="SM00388">
    <property type="entry name" value="HisKA"/>
    <property type="match status" value="1"/>
</dbReference>
<dbReference type="InterPro" id="IPR036097">
    <property type="entry name" value="HisK_dim/P_sf"/>
</dbReference>
<dbReference type="InterPro" id="IPR036890">
    <property type="entry name" value="HATPase_C_sf"/>
</dbReference>
<dbReference type="CDD" id="cd00082">
    <property type="entry name" value="HisKA"/>
    <property type="match status" value="1"/>
</dbReference>
<evidence type="ECO:0000313" key="10">
    <source>
        <dbReference type="Proteomes" id="UP000663929"/>
    </source>
</evidence>
<evidence type="ECO:0000256" key="6">
    <source>
        <dbReference type="SAM" id="Coils"/>
    </source>
</evidence>
<dbReference type="Pfam" id="PF00512">
    <property type="entry name" value="HisKA"/>
    <property type="match status" value="1"/>
</dbReference>
<protein>
    <recommendedName>
        <fullName evidence="2">histidine kinase</fullName>
        <ecNumber evidence="2">2.7.13.3</ecNumber>
    </recommendedName>
</protein>
<gene>
    <name evidence="9" type="ORF">J3U87_19350</name>
</gene>
<keyword evidence="7" id="KW-0472">Membrane</keyword>
<dbReference type="InterPro" id="IPR013783">
    <property type="entry name" value="Ig-like_fold"/>
</dbReference>
<dbReference type="SUPFAM" id="SSF47384">
    <property type="entry name" value="Homodimeric domain of signal transducing histidine kinase"/>
    <property type="match status" value="1"/>
</dbReference>
<comment type="catalytic activity">
    <reaction evidence="1">
        <text>ATP + protein L-histidine = ADP + protein N-phospho-L-histidine.</text>
        <dbReference type="EC" id="2.7.13.3"/>
    </reaction>
</comment>
<dbReference type="InterPro" id="IPR003594">
    <property type="entry name" value="HATPase_dom"/>
</dbReference>
<evidence type="ECO:0000259" key="8">
    <source>
        <dbReference type="PROSITE" id="PS50109"/>
    </source>
</evidence>
<dbReference type="SUPFAM" id="SSF63829">
    <property type="entry name" value="Calcium-dependent phosphotriesterase"/>
    <property type="match status" value="3"/>
</dbReference>
<dbReference type="Proteomes" id="UP000663929">
    <property type="component" value="Chromosome"/>
</dbReference>
<dbReference type="InterPro" id="IPR011123">
    <property type="entry name" value="Y_Y_Y"/>
</dbReference>
<proteinExistence type="predicted"/>
<dbReference type="PRINTS" id="PR00344">
    <property type="entry name" value="BCTRLSENSOR"/>
</dbReference>
<dbReference type="FunFam" id="3.30.565.10:FF:000006">
    <property type="entry name" value="Sensor histidine kinase WalK"/>
    <property type="match status" value="1"/>
</dbReference>
<evidence type="ECO:0000256" key="3">
    <source>
        <dbReference type="ARBA" id="ARBA00022553"/>
    </source>
</evidence>
<dbReference type="Pfam" id="PF02518">
    <property type="entry name" value="HATPase_c"/>
    <property type="match status" value="1"/>
</dbReference>
<keyword evidence="4" id="KW-0808">Transferase</keyword>
<name>A0A8A4TDW1_SULCO</name>
<feature type="coiled-coil region" evidence="6">
    <location>
        <begin position="788"/>
        <end position="815"/>
    </location>
</feature>
<keyword evidence="6" id="KW-0175">Coiled coil</keyword>
<reference evidence="9" key="1">
    <citation type="submission" date="2021-03" db="EMBL/GenBank/DDBJ databases">
        <title>Acanthopleuribacteraceae sp. M133.</title>
        <authorList>
            <person name="Wang G."/>
        </authorList>
    </citation>
    <scope>NUCLEOTIDE SEQUENCE</scope>
    <source>
        <strain evidence="9">M133</strain>
    </source>
</reference>
<evidence type="ECO:0000256" key="5">
    <source>
        <dbReference type="ARBA" id="ARBA00022777"/>
    </source>
</evidence>
<dbReference type="Gene3D" id="3.30.565.10">
    <property type="entry name" value="Histidine kinase-like ATPase, C-terminal domain"/>
    <property type="match status" value="1"/>
</dbReference>
<dbReference type="Gene3D" id="2.60.40.10">
    <property type="entry name" value="Immunoglobulins"/>
    <property type="match status" value="1"/>
</dbReference>
<evidence type="ECO:0000256" key="1">
    <source>
        <dbReference type="ARBA" id="ARBA00000085"/>
    </source>
</evidence>
<dbReference type="RefSeq" id="WP_237377416.1">
    <property type="nucleotide sequence ID" value="NZ_CP071793.1"/>
</dbReference>
<keyword evidence="10" id="KW-1185">Reference proteome</keyword>
<evidence type="ECO:0000313" key="9">
    <source>
        <dbReference type="EMBL" id="QTD47750.1"/>
    </source>
</evidence>
<dbReference type="Pfam" id="PF07495">
    <property type="entry name" value="Y_Y_Y"/>
    <property type="match status" value="1"/>
</dbReference>
<evidence type="ECO:0000256" key="7">
    <source>
        <dbReference type="SAM" id="Phobius"/>
    </source>
</evidence>
<dbReference type="Gene3D" id="1.10.287.130">
    <property type="match status" value="1"/>
</dbReference>
<dbReference type="KEGG" id="scor:J3U87_19350"/>
<dbReference type="InterPro" id="IPR015943">
    <property type="entry name" value="WD40/YVTN_repeat-like_dom_sf"/>
</dbReference>
<dbReference type="PANTHER" id="PTHR43547:SF2">
    <property type="entry name" value="HYBRID SIGNAL TRANSDUCTION HISTIDINE KINASE C"/>
    <property type="match status" value="1"/>
</dbReference>
<keyword evidence="7" id="KW-0812">Transmembrane</keyword>
<dbReference type="Pfam" id="PF07494">
    <property type="entry name" value="Reg_prop"/>
    <property type="match status" value="5"/>
</dbReference>
<organism evidence="9 10">
    <name type="scientific">Sulfidibacter corallicola</name>
    <dbReference type="NCBI Taxonomy" id="2818388"/>
    <lineage>
        <taxon>Bacteria</taxon>
        <taxon>Pseudomonadati</taxon>
        <taxon>Acidobacteriota</taxon>
        <taxon>Holophagae</taxon>
        <taxon>Acanthopleuribacterales</taxon>
        <taxon>Acanthopleuribacteraceae</taxon>
        <taxon>Sulfidibacter</taxon>
    </lineage>
</organism>
<sequence>MHQTVLVFLLSNLVFQVANHALAGELKGFRLRQWTTLDGLPQNSIPVLLQTRERYIYAGTLAGLARFDGSRFRIFNPQNTPQFPSHRIVSLAETPDETLWVGTQGAGLVAMRETGIATYNREAGLAGDVINWLYSDSRGDLWICTQTGLSVFDAEKGLIASPKAFRGQTLWSAVEDADGTVWVGGLQGLWYRKADGGAWEEKELPISQDRVGISTLEAGKDGSLWIGLGKNGLLHLKDSDWRHYGAGDGLINNYTNRIMMDQEGILWIAGSGGLAQFDGTEFRHFPVEEGNIWALLEDHEGNIWFGTHGGGMYQMARQPIELVHRAQGLRHDAMQAVFHDSRNRTWMGTYAGGLYLQEGNEIRHFTAAESLLHDIVWSIAEDAQGRIWIGTQAGINLYDSEGRFSQLDLADYNGPVISLFRDRSDQMWIGTAKGLYQWKEDAVINHVTRADGLPGDRIIAFCEDREGRLLVGTSGGLGIGQNGRWQGITLTQGLPENIVRSMFQDSEGTTWLGTYGGGMATLNGNQVTPIRSRNDFPPSTVNWIDEDPDGHLWLSSNEGLFRIAKEEMKAVLEDSDYRPSYQSFGVPEGMATKECNGGFFPNGARDAQGRLWVPTMQGFAIADPQRCRPNPHEPRVVIDSIQVDDRTIDPNHLERSLHFPPQSRSFYFRFSALSFGSLEKRLFRYRLEGQDRDWIEETNKTEVKYTNLSPGEYRFMVKAANQDGVWSSEPTTITFRLRPFFYQTTPFRLTVVSVVLLLGYLLHLFATRRLAQRERHLAQLVASRTHEIEQQKYQLEQANEALIEALQQRSDLMHMVIHDLKNPLSAISGYAQMVHEDADDTEEVKIVADRIQRTSNQMLSMINELLQTERIENDGVRLKIREEPLDALLADWFTEWQVLAARKQQELKLICQDEASVRIDWVRTKEILDNLVSNAIKFSPPQTNISLYLKREDRHALIQVKDEGAGLSPDDMKKLFGKFQKLSARPTGGETSSGLGLYIVKQLVDMQGGSIWAESSHHRGCSFFIKFPLSGSA</sequence>
<dbReference type="PANTHER" id="PTHR43547">
    <property type="entry name" value="TWO-COMPONENT HISTIDINE KINASE"/>
    <property type="match status" value="1"/>
</dbReference>
<dbReference type="EMBL" id="CP071793">
    <property type="protein sequence ID" value="QTD47750.1"/>
    <property type="molecule type" value="Genomic_DNA"/>
</dbReference>
<feature type="domain" description="Histidine kinase" evidence="8">
    <location>
        <begin position="815"/>
        <end position="1031"/>
    </location>
</feature>
<dbReference type="AlphaFoldDB" id="A0A8A4TDW1"/>
<dbReference type="GO" id="GO:0000155">
    <property type="term" value="F:phosphorelay sensor kinase activity"/>
    <property type="evidence" value="ECO:0007669"/>
    <property type="project" value="InterPro"/>
</dbReference>
<dbReference type="InterPro" id="IPR005467">
    <property type="entry name" value="His_kinase_dom"/>
</dbReference>
<keyword evidence="5" id="KW-0418">Kinase</keyword>
<dbReference type="CDD" id="cd00063">
    <property type="entry name" value="FN3"/>
    <property type="match status" value="1"/>
</dbReference>
<accession>A0A8A4TDW1</accession>
<dbReference type="SUPFAM" id="SSF55874">
    <property type="entry name" value="ATPase domain of HSP90 chaperone/DNA topoisomerase II/histidine kinase"/>
    <property type="match status" value="1"/>
</dbReference>
<dbReference type="SMART" id="SM00387">
    <property type="entry name" value="HATPase_c"/>
    <property type="match status" value="1"/>
</dbReference>
<evidence type="ECO:0000256" key="2">
    <source>
        <dbReference type="ARBA" id="ARBA00012438"/>
    </source>
</evidence>
<keyword evidence="3" id="KW-0597">Phosphoprotein</keyword>
<dbReference type="InterPro" id="IPR011110">
    <property type="entry name" value="Reg_prop"/>
</dbReference>
<dbReference type="EC" id="2.7.13.3" evidence="2"/>